<feature type="transmembrane region" description="Helical" evidence="1">
    <location>
        <begin position="52"/>
        <end position="77"/>
    </location>
</feature>
<keyword evidence="3" id="KW-1185">Reference proteome</keyword>
<accession>A0ABX7RAW3</accession>
<organism evidence="2 3">
    <name type="scientific">Lysobacter arenosi</name>
    <dbReference type="NCBI Taxonomy" id="2795387"/>
    <lineage>
        <taxon>Bacteria</taxon>
        <taxon>Pseudomonadati</taxon>
        <taxon>Pseudomonadota</taxon>
        <taxon>Gammaproteobacteria</taxon>
        <taxon>Lysobacterales</taxon>
        <taxon>Lysobacteraceae</taxon>
        <taxon>Lysobacter</taxon>
    </lineage>
</organism>
<evidence type="ECO:0000313" key="3">
    <source>
        <dbReference type="Proteomes" id="UP000663400"/>
    </source>
</evidence>
<name>A0ABX7RAW3_9GAMM</name>
<keyword evidence="1" id="KW-1133">Transmembrane helix</keyword>
<evidence type="ECO:0000313" key="2">
    <source>
        <dbReference type="EMBL" id="QSX74436.1"/>
    </source>
</evidence>
<dbReference type="RefSeq" id="WP_200608318.1">
    <property type="nucleotide sequence ID" value="NZ_CP071517.1"/>
</dbReference>
<reference evidence="2 3" key="1">
    <citation type="submission" date="2021-02" db="EMBL/GenBank/DDBJ databases">
        <title>Lysobacter arenosi sp. nov., isolated from soil of gangwondo yeongwol, south Korea.</title>
        <authorList>
            <person name="Kim K.R."/>
            <person name="Kim K.H."/>
            <person name="Jeon C.O."/>
        </authorList>
    </citation>
    <scope>NUCLEOTIDE SEQUENCE [LARGE SCALE GENOMIC DNA]</scope>
    <source>
        <strain evidence="2 3">R7</strain>
    </source>
</reference>
<evidence type="ECO:0000256" key="1">
    <source>
        <dbReference type="SAM" id="Phobius"/>
    </source>
</evidence>
<dbReference type="EMBL" id="CP071517">
    <property type="protein sequence ID" value="QSX74436.1"/>
    <property type="molecule type" value="Genomic_DNA"/>
</dbReference>
<protein>
    <submittedName>
        <fullName evidence="2">Uncharacterized protein</fullName>
    </submittedName>
</protein>
<dbReference type="Proteomes" id="UP000663400">
    <property type="component" value="Chromosome"/>
</dbReference>
<sequence>MSLDRGYRKAERMASVRVWQGAVVAIAALVLNGLLATISKGAGDLMRPVVEVLGWVVPIGLFALAFALVISGTWMIWRLRADFRSAHGG</sequence>
<proteinExistence type="predicted"/>
<gene>
    <name evidence="2" type="ORF">HIV01_014785</name>
</gene>
<keyword evidence="1" id="KW-0812">Transmembrane</keyword>
<keyword evidence="1" id="KW-0472">Membrane</keyword>